<reference evidence="4 5" key="1">
    <citation type="journal article" date="2018" name="Appl. Microbiol. Biotechnol.">
        <title>Co-cultivation of the strictly anaerobic methanogen Methanosarcina barkeri with aerobic methanotrophs in an oxygen-limited membrane bioreactor.</title>
        <authorList>
            <person name="In 't Zandt M.H."/>
            <person name="van den Bosch T.J.M."/>
            <person name="Rijkers R."/>
            <person name="van Kessel M.A.H.J."/>
            <person name="Jetten M.S.M."/>
            <person name="Welte C.U."/>
        </authorList>
    </citation>
    <scope>NUCLEOTIDE SEQUENCE [LARGE SCALE GENOMIC DNA]</scope>
    <source>
        <strain evidence="4 5">DSM 17706</strain>
    </source>
</reference>
<keyword evidence="1" id="KW-0175">Coiled coil</keyword>
<gene>
    <name evidence="4" type="ORF">C5689_04150</name>
</gene>
<evidence type="ECO:0000313" key="4">
    <source>
        <dbReference type="EMBL" id="PWB95332.1"/>
    </source>
</evidence>
<feature type="domain" description="Helicase ATP-binding" evidence="2">
    <location>
        <begin position="370"/>
        <end position="527"/>
    </location>
</feature>
<dbReference type="OrthoDB" id="5194627at2"/>
<keyword evidence="4" id="KW-0378">Hydrolase</keyword>
<dbReference type="Pfam" id="PF13643">
    <property type="entry name" value="DUF4145"/>
    <property type="match status" value="1"/>
</dbReference>
<comment type="caution">
    <text evidence="4">The sequence shown here is derived from an EMBL/GenBank/DDBJ whole genome shotgun (WGS) entry which is preliminary data.</text>
</comment>
<keyword evidence="4" id="KW-0255">Endonuclease</keyword>
<protein>
    <submittedName>
        <fullName evidence="4">Restriction endonuclease subunit R</fullName>
    </submittedName>
</protein>
<dbReference type="Proteomes" id="UP000245137">
    <property type="component" value="Unassembled WGS sequence"/>
</dbReference>
<dbReference type="EMBL" id="PUIV01000003">
    <property type="protein sequence ID" value="PWB95332.1"/>
    <property type="molecule type" value="Genomic_DNA"/>
</dbReference>
<dbReference type="Gene3D" id="3.90.1570.30">
    <property type="match status" value="1"/>
</dbReference>
<dbReference type="CDD" id="cd18799">
    <property type="entry name" value="SF2_C_EcoAI-like"/>
    <property type="match status" value="1"/>
</dbReference>
<dbReference type="InterPro" id="IPR001650">
    <property type="entry name" value="Helicase_C-like"/>
</dbReference>
<dbReference type="PROSITE" id="PS51194">
    <property type="entry name" value="HELICASE_CTER"/>
    <property type="match status" value="1"/>
</dbReference>
<dbReference type="InterPro" id="IPR014001">
    <property type="entry name" value="Helicase_ATP-bd"/>
</dbReference>
<organism evidence="4 5">
    <name type="scientific">Methylosinus sporium</name>
    <dbReference type="NCBI Taxonomy" id="428"/>
    <lineage>
        <taxon>Bacteria</taxon>
        <taxon>Pseudomonadati</taxon>
        <taxon>Pseudomonadota</taxon>
        <taxon>Alphaproteobacteria</taxon>
        <taxon>Hyphomicrobiales</taxon>
        <taxon>Methylocystaceae</taxon>
        <taxon>Methylosinus</taxon>
    </lineage>
</organism>
<dbReference type="PANTHER" id="PTHR47396">
    <property type="entry name" value="TYPE I RESTRICTION ENZYME ECOKI R PROTEIN"/>
    <property type="match status" value="1"/>
</dbReference>
<dbReference type="Gene3D" id="3.40.50.300">
    <property type="entry name" value="P-loop containing nucleotide triphosphate hydrolases"/>
    <property type="match status" value="2"/>
</dbReference>
<dbReference type="InterPro" id="IPR027417">
    <property type="entry name" value="P-loop_NTPase"/>
</dbReference>
<dbReference type="GO" id="GO:0006304">
    <property type="term" value="P:DNA modification"/>
    <property type="evidence" value="ECO:0007669"/>
    <property type="project" value="InterPro"/>
</dbReference>
<evidence type="ECO:0000313" key="5">
    <source>
        <dbReference type="Proteomes" id="UP000245137"/>
    </source>
</evidence>
<dbReference type="InterPro" id="IPR013670">
    <property type="entry name" value="EcoEI_R_C_dom"/>
</dbReference>
<dbReference type="Pfam" id="PF08463">
    <property type="entry name" value="EcoEI_R_C"/>
    <property type="match status" value="1"/>
</dbReference>
<feature type="domain" description="Helicase C-terminal" evidence="3">
    <location>
        <begin position="602"/>
        <end position="775"/>
    </location>
</feature>
<evidence type="ECO:0000259" key="3">
    <source>
        <dbReference type="PROSITE" id="PS51194"/>
    </source>
</evidence>
<dbReference type="SUPFAM" id="SSF52540">
    <property type="entry name" value="P-loop containing nucleoside triphosphate hydrolases"/>
    <property type="match status" value="2"/>
</dbReference>
<name>A0A2U1SUQ5_METSR</name>
<evidence type="ECO:0000259" key="2">
    <source>
        <dbReference type="PROSITE" id="PS51192"/>
    </source>
</evidence>
<dbReference type="GO" id="GO:0004519">
    <property type="term" value="F:endonuclease activity"/>
    <property type="evidence" value="ECO:0007669"/>
    <property type="project" value="UniProtKB-KW"/>
</dbReference>
<dbReference type="RefSeq" id="WP_108916003.1">
    <property type="nucleotide sequence ID" value="NZ_BGJY01000012.1"/>
</dbReference>
<dbReference type="SMART" id="SM00487">
    <property type="entry name" value="DEXDc"/>
    <property type="match status" value="1"/>
</dbReference>
<dbReference type="PANTHER" id="PTHR47396:SF1">
    <property type="entry name" value="ATP-DEPENDENT HELICASE IRC3-RELATED"/>
    <property type="match status" value="1"/>
</dbReference>
<dbReference type="GO" id="GO:0005829">
    <property type="term" value="C:cytosol"/>
    <property type="evidence" value="ECO:0007669"/>
    <property type="project" value="TreeGrafter"/>
</dbReference>
<accession>A0A2U1SUQ5</accession>
<feature type="coiled-coil region" evidence="1">
    <location>
        <begin position="167"/>
        <end position="201"/>
    </location>
</feature>
<dbReference type="GO" id="GO:0003677">
    <property type="term" value="F:DNA binding"/>
    <property type="evidence" value="ECO:0007669"/>
    <property type="project" value="InterPro"/>
</dbReference>
<dbReference type="GO" id="GO:0016787">
    <property type="term" value="F:hydrolase activity"/>
    <property type="evidence" value="ECO:0007669"/>
    <property type="project" value="InterPro"/>
</dbReference>
<dbReference type="CDD" id="cd18032">
    <property type="entry name" value="DEXHc_RE_I_III_res"/>
    <property type="match status" value="1"/>
</dbReference>
<dbReference type="GO" id="GO:0005524">
    <property type="term" value="F:ATP binding"/>
    <property type="evidence" value="ECO:0007669"/>
    <property type="project" value="InterPro"/>
</dbReference>
<keyword evidence="4" id="KW-0540">Nuclease</keyword>
<dbReference type="InterPro" id="IPR050742">
    <property type="entry name" value="Helicase_Restrict-Modif_Enz"/>
</dbReference>
<dbReference type="Pfam" id="PF04851">
    <property type="entry name" value="ResIII"/>
    <property type="match status" value="1"/>
</dbReference>
<evidence type="ECO:0000256" key="1">
    <source>
        <dbReference type="SAM" id="Coils"/>
    </source>
</evidence>
<dbReference type="Pfam" id="PF00271">
    <property type="entry name" value="Helicase_C"/>
    <property type="match status" value="1"/>
</dbReference>
<sequence>MSQFSFLAAEFPDIFTHASRAEALARSDSRGAAFYCRLALETSVEWLYRHDGTLRSPYESTLAALIAAPSFQTLVGRTLCVKARFVKDVGNAAAHGKPVAPTQAATALREFFDIAYWLVRTYARGGKPAPDAAFSLEALPKLAQVQQTTLAQLQEAARRYRTSVEQRKAVEAALSASEERRAEIEAALAALRAEIAGAKAANQARPDTHDYRESETRDLFIDTLLREAGFDPQAPDVAEVEVRGMPNASGVGFVDYVLPGADGRPLALIEAKRSRRDPRDGQQQAKLYADRLEAQYGRRPVIFTTNGYEHWIWDDTRHPPRPIQGFLKRDELELMLQRRETRKTLAPENIDKQIVDRAYQQRAIRRVTESFERDHARKALLVIATGAGKTRTVIALCDLLMRANWVKRVLFLADRKALVTQATNAFKKHLPGAATVNLVEDKTQEGRVYVSTYPTMMRLIDEADAEGRRFGVGHFDLIVIDEAHRSVYRKYKAIFDYFDSLLVGLTATPKGEVDRDTYRLFDLETGVPTDAYSLDEAVRDGFLAPPKAVSLTTDFLDSGIRYDALSDDDKEKWDALEWEEDGAVPGVVEAPAINKWLFNADTVDRVLAHLMENGLKVADGDRLGKTIIFAKNRDHANFIAERFDAHYPHLAGHFARVIDHSISYAQTLIDDFSDAEKAPHIAVSIDMLDTGIDVKEIVNLVFFKPVRSKTKFWQMIGRGTRLCENLFGEKKDKEFFYIFDWCRNFEFFDEHPNVADGKAGESLGKRLFIARVELIGELDGAATETPAGDYAQLPPAALHVGESGSDADRDAAVAEIRASLAGALRAEVEGMSLDNFLVRPHRRSVEKFSSSAAWARLDADARAELIEHVAGLPSSVGDDDLAAKQFDLLLFRTELALLRVEPSFVGLATRIREIASLLEPLANVPMIAAEIALIEEVQTDAFWQDVTLPMLERLRRRLRALVKLIEREKRPIVYSDFEDRIGAGAEVAIRGLPVGTDMDAFRRKARVFLRPHESHIAVLKLKRAEPLTATDLSELERIFKESGADDASLGLIQSEGGLARFVRSLVGLDREAAKRLFSEFEDGRRLTADQHEFLNLVIDHLTERGAMDPALLYETPFTDFDAKGVEGVFETADVLRLVDILRRVDERSAA</sequence>
<dbReference type="InterPro" id="IPR025285">
    <property type="entry name" value="DUF4145"/>
</dbReference>
<dbReference type="InterPro" id="IPR006935">
    <property type="entry name" value="Helicase/UvrB_N"/>
</dbReference>
<proteinExistence type="predicted"/>
<dbReference type="PROSITE" id="PS51192">
    <property type="entry name" value="HELICASE_ATP_BIND_1"/>
    <property type="match status" value="1"/>
</dbReference>
<keyword evidence="5" id="KW-1185">Reference proteome</keyword>
<dbReference type="AlphaFoldDB" id="A0A2U1SUQ5"/>